<reference evidence="4" key="2">
    <citation type="submission" date="2019-09" db="UniProtKB">
        <authorList>
            <consortium name="WormBaseParasite"/>
        </authorList>
    </citation>
    <scope>IDENTIFICATION</scope>
</reference>
<dbReference type="AlphaFoldDB" id="A0A183FIW3"/>
<accession>A0A183FIW3</accession>
<reference evidence="2 3" key="1">
    <citation type="submission" date="2018-11" db="EMBL/GenBank/DDBJ databases">
        <authorList>
            <consortium name="Pathogen Informatics"/>
        </authorList>
    </citation>
    <scope>NUCLEOTIDE SEQUENCE [LARGE SCALE GENOMIC DNA]</scope>
</reference>
<name>A0A183FIW3_HELPZ</name>
<feature type="compositionally biased region" description="Basic and acidic residues" evidence="1">
    <location>
        <begin position="59"/>
        <end position="69"/>
    </location>
</feature>
<sequence length="76" mass="8417">MNCPGDGYGAHFHGYATISNDTQGRDRDNQLDDEFYEFAAKSFPCRGGNLGARNSPRTSTKEGRRRDPSKAFSISL</sequence>
<accession>A0A3P7YYQ0</accession>
<evidence type="ECO:0000313" key="3">
    <source>
        <dbReference type="Proteomes" id="UP000050761"/>
    </source>
</evidence>
<evidence type="ECO:0000256" key="1">
    <source>
        <dbReference type="SAM" id="MobiDB-lite"/>
    </source>
</evidence>
<organism evidence="3 4">
    <name type="scientific">Heligmosomoides polygyrus</name>
    <name type="common">Parasitic roundworm</name>
    <dbReference type="NCBI Taxonomy" id="6339"/>
    <lineage>
        <taxon>Eukaryota</taxon>
        <taxon>Metazoa</taxon>
        <taxon>Ecdysozoa</taxon>
        <taxon>Nematoda</taxon>
        <taxon>Chromadorea</taxon>
        <taxon>Rhabditida</taxon>
        <taxon>Rhabditina</taxon>
        <taxon>Rhabditomorpha</taxon>
        <taxon>Strongyloidea</taxon>
        <taxon>Heligmosomidae</taxon>
        <taxon>Heligmosomoides</taxon>
    </lineage>
</organism>
<proteinExistence type="predicted"/>
<protein>
    <submittedName>
        <fullName evidence="4">Sod_Cu domain-containing protein</fullName>
    </submittedName>
</protein>
<gene>
    <name evidence="2" type="ORF">HPBE_LOCUS6878</name>
</gene>
<dbReference type="WBParaSite" id="HPBE_0000687701-mRNA-1">
    <property type="protein sequence ID" value="HPBE_0000687701-mRNA-1"/>
    <property type="gene ID" value="HPBE_0000687701"/>
</dbReference>
<dbReference type="Proteomes" id="UP000050761">
    <property type="component" value="Unassembled WGS sequence"/>
</dbReference>
<keyword evidence="3" id="KW-1185">Reference proteome</keyword>
<feature type="region of interest" description="Disordered" evidence="1">
    <location>
        <begin position="46"/>
        <end position="76"/>
    </location>
</feature>
<evidence type="ECO:0000313" key="4">
    <source>
        <dbReference type="WBParaSite" id="HPBE_0000687701-mRNA-1"/>
    </source>
</evidence>
<evidence type="ECO:0000313" key="2">
    <source>
        <dbReference type="EMBL" id="VDO70073.1"/>
    </source>
</evidence>
<dbReference type="EMBL" id="UZAH01025761">
    <property type="protein sequence ID" value="VDO70073.1"/>
    <property type="molecule type" value="Genomic_DNA"/>
</dbReference>